<feature type="region of interest" description="Disordered" evidence="1">
    <location>
        <begin position="137"/>
        <end position="162"/>
    </location>
</feature>
<dbReference type="EMBL" id="VSRR010057558">
    <property type="protein sequence ID" value="MPC81643.1"/>
    <property type="molecule type" value="Genomic_DNA"/>
</dbReference>
<evidence type="ECO:0008006" key="4">
    <source>
        <dbReference type="Google" id="ProtNLM"/>
    </source>
</evidence>
<dbReference type="Proteomes" id="UP000324222">
    <property type="component" value="Unassembled WGS sequence"/>
</dbReference>
<evidence type="ECO:0000256" key="1">
    <source>
        <dbReference type="SAM" id="MobiDB-lite"/>
    </source>
</evidence>
<sequence length="162" mass="17429">MSASSRPFSAPSKVLAELNRDPRLFKQTWVRKAAAALLTTGVANTIQHKGQDKPQPGYVATPPWKTPFAVEQTWLHSPKANFHPAVLRAETITHLLPLTDNHTTTIYTDGSVNQETGAAGAAFITEDVTRQWRLTDGASSTQTELSSIAQEYGSKGGGGRGS</sequence>
<reference evidence="2 3" key="1">
    <citation type="submission" date="2019-05" db="EMBL/GenBank/DDBJ databases">
        <title>Another draft genome of Portunus trituberculatus and its Hox gene families provides insights of decapod evolution.</title>
        <authorList>
            <person name="Jeong J.-H."/>
            <person name="Song I."/>
            <person name="Kim S."/>
            <person name="Choi T."/>
            <person name="Kim D."/>
            <person name="Ryu S."/>
            <person name="Kim W."/>
        </authorList>
    </citation>
    <scope>NUCLEOTIDE SEQUENCE [LARGE SCALE GENOMIC DNA]</scope>
    <source>
        <tissue evidence="2">Muscle</tissue>
    </source>
</reference>
<proteinExistence type="predicted"/>
<dbReference type="OrthoDB" id="6375235at2759"/>
<organism evidence="2 3">
    <name type="scientific">Portunus trituberculatus</name>
    <name type="common">Swimming crab</name>
    <name type="synonym">Neptunus trituberculatus</name>
    <dbReference type="NCBI Taxonomy" id="210409"/>
    <lineage>
        <taxon>Eukaryota</taxon>
        <taxon>Metazoa</taxon>
        <taxon>Ecdysozoa</taxon>
        <taxon>Arthropoda</taxon>
        <taxon>Crustacea</taxon>
        <taxon>Multicrustacea</taxon>
        <taxon>Malacostraca</taxon>
        <taxon>Eumalacostraca</taxon>
        <taxon>Eucarida</taxon>
        <taxon>Decapoda</taxon>
        <taxon>Pleocyemata</taxon>
        <taxon>Brachyura</taxon>
        <taxon>Eubrachyura</taxon>
        <taxon>Portunoidea</taxon>
        <taxon>Portunidae</taxon>
        <taxon>Portuninae</taxon>
        <taxon>Portunus</taxon>
    </lineage>
</organism>
<dbReference type="Gene3D" id="3.30.420.10">
    <property type="entry name" value="Ribonuclease H-like superfamily/Ribonuclease H"/>
    <property type="match status" value="1"/>
</dbReference>
<dbReference type="AlphaFoldDB" id="A0A5B7IHA5"/>
<evidence type="ECO:0000313" key="3">
    <source>
        <dbReference type="Proteomes" id="UP000324222"/>
    </source>
</evidence>
<dbReference type="InterPro" id="IPR036397">
    <property type="entry name" value="RNaseH_sf"/>
</dbReference>
<protein>
    <recommendedName>
        <fullName evidence="4">RNase H type-1 domain-containing protein</fullName>
    </recommendedName>
</protein>
<evidence type="ECO:0000313" key="2">
    <source>
        <dbReference type="EMBL" id="MPC81643.1"/>
    </source>
</evidence>
<dbReference type="GO" id="GO:0003676">
    <property type="term" value="F:nucleic acid binding"/>
    <property type="evidence" value="ECO:0007669"/>
    <property type="project" value="InterPro"/>
</dbReference>
<gene>
    <name evidence="2" type="ORF">E2C01_076271</name>
</gene>
<keyword evidence="3" id="KW-1185">Reference proteome</keyword>
<accession>A0A5B7IHA5</accession>
<feature type="compositionally biased region" description="Polar residues" evidence="1">
    <location>
        <begin position="137"/>
        <end position="149"/>
    </location>
</feature>
<comment type="caution">
    <text evidence="2">The sequence shown here is derived from an EMBL/GenBank/DDBJ whole genome shotgun (WGS) entry which is preliminary data.</text>
</comment>
<dbReference type="SUPFAM" id="SSF53098">
    <property type="entry name" value="Ribonuclease H-like"/>
    <property type="match status" value="1"/>
</dbReference>
<dbReference type="InterPro" id="IPR012337">
    <property type="entry name" value="RNaseH-like_sf"/>
</dbReference>
<name>A0A5B7IHA5_PORTR</name>